<sequence>MTINEGKRSKNKRRERGEKPGTARPGRTNSNPFPRCRAVGPEPIPRCEEPSHAPRIGNARTAEPNDHREQAVATRRHIVQSQFQPRASTKRRIRAAPQRSGKEQKARGAGGLRPSIRITRVSSQTTSRRFFYPFFLLRDILCLVAFQSTNFGIHPGSARPVLAPACGWVPLLFARFCLLRDAVLALHPVYVQSVFPCICNGLGRFRLALDSKYRSDAPPLFGAE</sequence>
<keyword evidence="3" id="KW-1185">Reference proteome</keyword>
<gene>
    <name evidence="2" type="ORF">G1C97_0443</name>
</gene>
<dbReference type="Proteomes" id="UP000543419">
    <property type="component" value="Unassembled WGS sequence"/>
</dbReference>
<dbReference type="EMBL" id="JAAIIG010000002">
    <property type="protein sequence ID" value="NMM97494.1"/>
    <property type="molecule type" value="Genomic_DNA"/>
</dbReference>
<feature type="region of interest" description="Disordered" evidence="1">
    <location>
        <begin position="1"/>
        <end position="111"/>
    </location>
</feature>
<name>A0A7Y0EW94_9BIFI</name>
<evidence type="ECO:0000313" key="2">
    <source>
        <dbReference type="EMBL" id="NMM97494.1"/>
    </source>
</evidence>
<protein>
    <submittedName>
        <fullName evidence="2">Uncharacterized protein</fullName>
    </submittedName>
</protein>
<reference evidence="2 3" key="1">
    <citation type="submission" date="2020-02" db="EMBL/GenBank/DDBJ databases">
        <title>Characterization of phylogenetic diversity of novel bifidobacterial species isolated in Czech ZOOs.</title>
        <authorList>
            <person name="Lugli G.A."/>
            <person name="Vera N.B."/>
            <person name="Ventura M."/>
        </authorList>
    </citation>
    <scope>NUCLEOTIDE SEQUENCE [LARGE SCALE GENOMIC DNA]</scope>
    <source>
        <strain evidence="2 3">DSM 109959</strain>
    </source>
</reference>
<organism evidence="2 3">
    <name type="scientific">Bifidobacterium olomucense</name>
    <dbReference type="NCBI Taxonomy" id="2675324"/>
    <lineage>
        <taxon>Bacteria</taxon>
        <taxon>Bacillati</taxon>
        <taxon>Actinomycetota</taxon>
        <taxon>Actinomycetes</taxon>
        <taxon>Bifidobacteriales</taxon>
        <taxon>Bifidobacteriaceae</taxon>
        <taxon>Bifidobacterium</taxon>
    </lineage>
</organism>
<evidence type="ECO:0000256" key="1">
    <source>
        <dbReference type="SAM" id="MobiDB-lite"/>
    </source>
</evidence>
<comment type="caution">
    <text evidence="2">The sequence shown here is derived from an EMBL/GenBank/DDBJ whole genome shotgun (WGS) entry which is preliminary data.</text>
</comment>
<dbReference type="AlphaFoldDB" id="A0A7Y0EW94"/>
<accession>A0A7Y0EW94</accession>
<evidence type="ECO:0000313" key="3">
    <source>
        <dbReference type="Proteomes" id="UP000543419"/>
    </source>
</evidence>
<proteinExistence type="predicted"/>